<proteinExistence type="predicted"/>
<evidence type="ECO:0000313" key="2">
    <source>
        <dbReference type="EMBL" id="MDA5107584.1"/>
    </source>
</evidence>
<reference evidence="2" key="1">
    <citation type="submission" date="2022-12" db="EMBL/GenBank/DDBJ databases">
        <title>Draft genome sequence of the thermophilic strain Brevibacillus thermoruber HT42, isolated from Los Humeros, Puebla, Mexico, with biotechnological potential.</title>
        <authorList>
            <person name="Lara Sanchez J."/>
            <person name="Solis Palacios R."/>
            <person name="Bustos Baena A.S."/>
            <person name="Ruz Baez A.E."/>
            <person name="Espinosa Luna G."/>
            <person name="Oliart Ros R.M."/>
        </authorList>
    </citation>
    <scope>NUCLEOTIDE SEQUENCE</scope>
    <source>
        <strain evidence="2">HT42</strain>
    </source>
</reference>
<comment type="caution">
    <text evidence="2">The sequence shown here is derived from an EMBL/GenBank/DDBJ whole genome shotgun (WGS) entry which is preliminary data.</text>
</comment>
<sequence>MKRLKGFFWATDLSFLLYWIVSFLGLIPKEYMYQDYTNANLVAWNLSFFPLDLLISITGFASLYAYHRKNGCWRPLALISLVLTSCSGLQAITFWLLKGDFDPVWWIPNLYLLIYPLFFQPRFLREQPVVSAAGKSDHTP</sequence>
<feature type="transmembrane region" description="Helical" evidence="1">
    <location>
        <begin position="78"/>
        <end position="97"/>
    </location>
</feature>
<feature type="transmembrane region" description="Helical" evidence="1">
    <location>
        <begin position="103"/>
        <end position="119"/>
    </location>
</feature>
<gene>
    <name evidence="2" type="ORF">O3V59_04360</name>
</gene>
<keyword evidence="1" id="KW-1133">Transmembrane helix</keyword>
<organism evidence="2 3">
    <name type="scientific">Brevibacillus thermoruber</name>
    <dbReference type="NCBI Taxonomy" id="33942"/>
    <lineage>
        <taxon>Bacteria</taxon>
        <taxon>Bacillati</taxon>
        <taxon>Bacillota</taxon>
        <taxon>Bacilli</taxon>
        <taxon>Bacillales</taxon>
        <taxon>Paenibacillaceae</taxon>
        <taxon>Brevibacillus</taxon>
    </lineage>
</organism>
<feature type="transmembrane region" description="Helical" evidence="1">
    <location>
        <begin position="7"/>
        <end position="27"/>
    </location>
</feature>
<accession>A0A9X3Z2F8</accession>
<dbReference type="EMBL" id="JAPYYP010000003">
    <property type="protein sequence ID" value="MDA5107584.1"/>
    <property type="molecule type" value="Genomic_DNA"/>
</dbReference>
<feature type="transmembrane region" description="Helical" evidence="1">
    <location>
        <begin position="47"/>
        <end position="66"/>
    </location>
</feature>
<dbReference type="RefSeq" id="WP_035288989.1">
    <property type="nucleotide sequence ID" value="NZ_JAPYYP010000003.1"/>
</dbReference>
<protein>
    <submittedName>
        <fullName evidence="2">YvaD family protein</fullName>
    </submittedName>
</protein>
<dbReference type="Pfam" id="PF17314">
    <property type="entry name" value="DUF5360"/>
    <property type="match status" value="1"/>
</dbReference>
<keyword evidence="3" id="KW-1185">Reference proteome</keyword>
<dbReference type="InterPro" id="IPR020348">
    <property type="entry name" value="Uncharacterised_YvaD"/>
</dbReference>
<name>A0A9X3Z2F8_9BACL</name>
<keyword evidence="1" id="KW-0812">Transmembrane</keyword>
<keyword evidence="1" id="KW-0472">Membrane</keyword>
<dbReference type="Proteomes" id="UP001151071">
    <property type="component" value="Unassembled WGS sequence"/>
</dbReference>
<dbReference type="AlphaFoldDB" id="A0A9X3Z2F8"/>
<evidence type="ECO:0000256" key="1">
    <source>
        <dbReference type="SAM" id="Phobius"/>
    </source>
</evidence>
<evidence type="ECO:0000313" key="3">
    <source>
        <dbReference type="Proteomes" id="UP001151071"/>
    </source>
</evidence>